<keyword evidence="1" id="KW-1133">Transmembrane helix</keyword>
<feature type="transmembrane region" description="Helical" evidence="1">
    <location>
        <begin position="93"/>
        <end position="110"/>
    </location>
</feature>
<sequence length="135" mass="15820">MSSAERRNLSLADLMSAALRVVQQRPWRRKDFLGFEPPFTQNVWRVEWICRMEKVAHQTSHALALFRPSDLLYGRFDDRAILFAQRIKVVGPSLHHLLALVWLFLVKWIFMVRGAERERELVASMPQRAMCIASQ</sequence>
<keyword evidence="1" id="KW-0472">Membrane</keyword>
<accession>A0A250DHV9</accession>
<dbReference type="EMBL" id="CP023284">
    <property type="protein sequence ID" value="ATA53539.1"/>
    <property type="molecule type" value="Genomic_DNA"/>
</dbReference>
<gene>
    <name evidence="2" type="ORF">CKY39_10175</name>
</gene>
<evidence type="ECO:0000256" key="1">
    <source>
        <dbReference type="SAM" id="Phobius"/>
    </source>
</evidence>
<dbReference type="KEGG" id="vbo:CKY39_10175"/>
<dbReference type="AlphaFoldDB" id="A0A250DHV9"/>
<proteinExistence type="predicted"/>
<evidence type="ECO:0000313" key="3">
    <source>
        <dbReference type="Proteomes" id="UP000217154"/>
    </source>
</evidence>
<protein>
    <submittedName>
        <fullName evidence="2">Uncharacterized protein</fullName>
    </submittedName>
</protein>
<organism evidence="2 3">
    <name type="scientific">Variovorax boronicumulans</name>
    <dbReference type="NCBI Taxonomy" id="436515"/>
    <lineage>
        <taxon>Bacteria</taxon>
        <taxon>Pseudomonadati</taxon>
        <taxon>Pseudomonadota</taxon>
        <taxon>Betaproteobacteria</taxon>
        <taxon>Burkholderiales</taxon>
        <taxon>Comamonadaceae</taxon>
        <taxon>Variovorax</taxon>
    </lineage>
</organism>
<dbReference type="Proteomes" id="UP000217154">
    <property type="component" value="Chromosome"/>
</dbReference>
<reference evidence="2 3" key="1">
    <citation type="submission" date="2017-09" db="EMBL/GenBank/DDBJ databases">
        <title>The diverse metabolic capabilities of V. boronicumulans make it an excellent choice for continued studies on novel biodegradation.</title>
        <authorList>
            <person name="Sun S."/>
        </authorList>
    </citation>
    <scope>NUCLEOTIDE SEQUENCE [LARGE SCALE GENOMIC DNA]</scope>
    <source>
        <strain evidence="2 3">J1</strain>
    </source>
</reference>
<keyword evidence="1" id="KW-0812">Transmembrane</keyword>
<evidence type="ECO:0000313" key="2">
    <source>
        <dbReference type="EMBL" id="ATA53539.1"/>
    </source>
</evidence>
<name>A0A250DHV9_9BURK</name>